<dbReference type="RefSeq" id="WP_156548690.1">
    <property type="nucleotide sequence ID" value="NZ_JABAEJ010000006.1"/>
</dbReference>
<dbReference type="AlphaFoldDB" id="A0AAE5AWN4"/>
<gene>
    <name evidence="1" type="ORF">GOZ95_19120</name>
</gene>
<name>A0AAE5AWN4_AGRVI</name>
<comment type="caution">
    <text evidence="1">The sequence shown here is derived from an EMBL/GenBank/DDBJ whole genome shotgun (WGS) entry which is preliminary data.</text>
</comment>
<dbReference type="Proteomes" id="UP000436692">
    <property type="component" value="Unassembled WGS sequence"/>
</dbReference>
<evidence type="ECO:0000313" key="2">
    <source>
        <dbReference type="Proteomes" id="UP000436692"/>
    </source>
</evidence>
<accession>A0AAE5AWN4</accession>
<evidence type="ECO:0000313" key="1">
    <source>
        <dbReference type="EMBL" id="MUZ59558.1"/>
    </source>
</evidence>
<organism evidence="1 2">
    <name type="scientific">Agrobacterium vitis</name>
    <name type="common">Rhizobium vitis</name>
    <dbReference type="NCBI Taxonomy" id="373"/>
    <lineage>
        <taxon>Bacteria</taxon>
        <taxon>Pseudomonadati</taxon>
        <taxon>Pseudomonadota</taxon>
        <taxon>Alphaproteobacteria</taxon>
        <taxon>Hyphomicrobiales</taxon>
        <taxon>Rhizobiaceae</taxon>
        <taxon>Rhizobium/Agrobacterium group</taxon>
        <taxon>Agrobacterium</taxon>
    </lineage>
</organism>
<sequence>MAEKINSLASDNQCLVHLIEENVDARLFPGTTVESLVKIAGGSDFFHVSPDERRVLGFLVAELDLRTKTLLELTDDFVEHFMNFSRSLKKGGAK</sequence>
<protein>
    <submittedName>
        <fullName evidence="1">Uncharacterized protein</fullName>
    </submittedName>
</protein>
<proteinExistence type="predicted"/>
<dbReference type="EMBL" id="WPHM01000011">
    <property type="protein sequence ID" value="MUZ59558.1"/>
    <property type="molecule type" value="Genomic_DNA"/>
</dbReference>
<reference evidence="1 2" key="1">
    <citation type="submission" date="2019-12" db="EMBL/GenBank/DDBJ databases">
        <title>Whole-genome sequencing of Allorhizobium vitis.</title>
        <authorList>
            <person name="Gan H.M."/>
            <person name="Szegedi E."/>
            <person name="Burr T."/>
            <person name="Savka M.A."/>
        </authorList>
    </citation>
    <scope>NUCLEOTIDE SEQUENCE [LARGE SCALE GENOMIC DNA]</scope>
    <source>
        <strain evidence="1 2">CG989</strain>
    </source>
</reference>